<proteinExistence type="predicted"/>
<organism evidence="4 5">
    <name type="scientific">Stylosanthes scabra</name>
    <dbReference type="NCBI Taxonomy" id="79078"/>
    <lineage>
        <taxon>Eukaryota</taxon>
        <taxon>Viridiplantae</taxon>
        <taxon>Streptophyta</taxon>
        <taxon>Embryophyta</taxon>
        <taxon>Tracheophyta</taxon>
        <taxon>Spermatophyta</taxon>
        <taxon>Magnoliopsida</taxon>
        <taxon>eudicotyledons</taxon>
        <taxon>Gunneridae</taxon>
        <taxon>Pentapetalae</taxon>
        <taxon>rosids</taxon>
        <taxon>fabids</taxon>
        <taxon>Fabales</taxon>
        <taxon>Fabaceae</taxon>
        <taxon>Papilionoideae</taxon>
        <taxon>50 kb inversion clade</taxon>
        <taxon>dalbergioids sensu lato</taxon>
        <taxon>Dalbergieae</taxon>
        <taxon>Pterocarpus clade</taxon>
        <taxon>Stylosanthes</taxon>
    </lineage>
</organism>
<dbReference type="SMART" id="SM00672">
    <property type="entry name" value="CAP10"/>
    <property type="match status" value="1"/>
</dbReference>
<feature type="domain" description="Glycosyl transferase CAP10" evidence="3">
    <location>
        <begin position="196"/>
        <end position="445"/>
    </location>
</feature>
<dbReference type="Proteomes" id="UP001341840">
    <property type="component" value="Unassembled WGS sequence"/>
</dbReference>
<feature type="region of interest" description="Disordered" evidence="1">
    <location>
        <begin position="523"/>
        <end position="542"/>
    </location>
</feature>
<evidence type="ECO:0000313" key="5">
    <source>
        <dbReference type="Proteomes" id="UP001341840"/>
    </source>
</evidence>
<accession>A0ABU6Y1I1</accession>
<evidence type="ECO:0000259" key="3">
    <source>
        <dbReference type="SMART" id="SM00672"/>
    </source>
</evidence>
<feature type="compositionally biased region" description="Low complexity" evidence="1">
    <location>
        <begin position="523"/>
        <end position="533"/>
    </location>
</feature>
<keyword evidence="5" id="KW-1185">Reference proteome</keyword>
<comment type="caution">
    <text evidence="4">The sequence shown here is derived from an EMBL/GenBank/DDBJ whole genome shotgun (WGS) entry which is preliminary data.</text>
</comment>
<evidence type="ECO:0000256" key="1">
    <source>
        <dbReference type="SAM" id="MobiDB-lite"/>
    </source>
</evidence>
<evidence type="ECO:0000256" key="2">
    <source>
        <dbReference type="SAM" id="Phobius"/>
    </source>
</evidence>
<keyword evidence="2" id="KW-0472">Membrane</keyword>
<dbReference type="Pfam" id="PF05686">
    <property type="entry name" value="Glyco_transf_90"/>
    <property type="match status" value="1"/>
</dbReference>
<evidence type="ECO:0000313" key="4">
    <source>
        <dbReference type="EMBL" id="MED6203610.1"/>
    </source>
</evidence>
<gene>
    <name evidence="4" type="ORF">PIB30_000691</name>
</gene>
<dbReference type="InterPro" id="IPR051091">
    <property type="entry name" value="O-Glucosyltr/Glycosyltrsf_90"/>
</dbReference>
<keyword evidence="2" id="KW-0812">Transmembrane</keyword>
<dbReference type="InterPro" id="IPR006598">
    <property type="entry name" value="CAP10"/>
</dbReference>
<dbReference type="EMBL" id="JASCZI010241657">
    <property type="protein sequence ID" value="MED6203610.1"/>
    <property type="molecule type" value="Genomic_DNA"/>
</dbReference>
<protein>
    <recommendedName>
        <fullName evidence="3">Glycosyl transferase CAP10 domain-containing protein</fullName>
    </recommendedName>
</protein>
<feature type="transmembrane region" description="Helical" evidence="2">
    <location>
        <begin position="34"/>
        <end position="56"/>
    </location>
</feature>
<dbReference type="PANTHER" id="PTHR12203:SF80">
    <property type="entry name" value="GLYCOSYLTRANSFERASE"/>
    <property type="match status" value="1"/>
</dbReference>
<sequence length="542" mass="63930">MKRFRAQRHKRQLEGPIATTTTVWRPLLINKGPAYTSLLLLLLLIILTALFLSSFWSTPSTGEPPTVAANQSVVVVVRSKMRDKKPIEKRLMMRLNCSSTTCWSSRRTSDDEEEVAVEENTMVCPEYFRWIHEDLAPWKKKKIRREMVEAGNATAHFRLVVKKGRAYVLRYKKSIQTRDVFTIWGIIQLLRRYPSMIPDLDLMFDCDDRPVIRAQDYRGPNSTGPPPLFRYCGDRWTHDIVFPDWSFWGWAEINIRPWEHLLKDIKIGNEMMKWIDREPYAYWKGNPFVAETRQDLLKCNVSDTQDWNARLYVQDWIKESQQGFNQSNVANQCTHRYKIYIEGYAWSVSEKNILACDSVTLMVKPRFHDFFLRSLQPTQHYWPIRDDDKCKSIKYAVHWGNNHKQKAQDIGKAASKFIQEELKMEYVYDYMFHLLSEYSKLLNYEPEVPEGAVEVCAENMACTRSGLEKKFMIESMVREPSTKAPCTLPPPFEPTSLRVFYATKLNLIKRVERWEDHYWNNHTQTQQQQQQNTIKSHVIKSQ</sequence>
<keyword evidence="2" id="KW-1133">Transmembrane helix</keyword>
<reference evidence="4 5" key="1">
    <citation type="journal article" date="2023" name="Plants (Basel)">
        <title>Bridging the Gap: Combining Genomics and Transcriptomics Approaches to Understand Stylosanthes scabra, an Orphan Legume from the Brazilian Caatinga.</title>
        <authorList>
            <person name="Ferreira-Neto J.R.C."/>
            <person name="da Silva M.D."/>
            <person name="Binneck E."/>
            <person name="de Melo N.F."/>
            <person name="da Silva R.H."/>
            <person name="de Melo A.L.T.M."/>
            <person name="Pandolfi V."/>
            <person name="Bustamante F.O."/>
            <person name="Brasileiro-Vidal A.C."/>
            <person name="Benko-Iseppon A.M."/>
        </authorList>
    </citation>
    <scope>NUCLEOTIDE SEQUENCE [LARGE SCALE GENOMIC DNA]</scope>
    <source>
        <tissue evidence="4">Leaves</tissue>
    </source>
</reference>
<name>A0ABU6Y1I1_9FABA</name>
<dbReference type="PANTHER" id="PTHR12203">
    <property type="entry name" value="KDEL LYS-ASP-GLU-LEU CONTAINING - RELATED"/>
    <property type="match status" value="1"/>
</dbReference>